<dbReference type="Proteomes" id="UP000499080">
    <property type="component" value="Unassembled WGS sequence"/>
</dbReference>
<gene>
    <name evidence="1" type="ORF">AVEN_143661_1</name>
</gene>
<proteinExistence type="predicted"/>
<name>A0A4Y2AQ90_ARAVE</name>
<reference evidence="1 2" key="1">
    <citation type="journal article" date="2019" name="Sci. Rep.">
        <title>Orb-weaving spider Araneus ventricosus genome elucidates the spidroin gene catalogue.</title>
        <authorList>
            <person name="Kono N."/>
            <person name="Nakamura H."/>
            <person name="Ohtoshi R."/>
            <person name="Moran D.A.P."/>
            <person name="Shinohara A."/>
            <person name="Yoshida Y."/>
            <person name="Fujiwara M."/>
            <person name="Mori M."/>
            <person name="Tomita M."/>
            <person name="Arakawa K."/>
        </authorList>
    </citation>
    <scope>NUCLEOTIDE SEQUENCE [LARGE SCALE GENOMIC DNA]</scope>
</reference>
<evidence type="ECO:0000313" key="2">
    <source>
        <dbReference type="Proteomes" id="UP000499080"/>
    </source>
</evidence>
<evidence type="ECO:0000313" key="1">
    <source>
        <dbReference type="EMBL" id="GBL81356.1"/>
    </source>
</evidence>
<dbReference type="EMBL" id="BGPR01000025">
    <property type="protein sequence ID" value="GBL81356.1"/>
    <property type="molecule type" value="Genomic_DNA"/>
</dbReference>
<keyword evidence="2" id="KW-1185">Reference proteome</keyword>
<accession>A0A4Y2AQ90</accession>
<sequence length="111" mass="12395">MQNGPPKGHLSSRDAFGYTRGQKTPVRLSEFQFPELGFTNKNDGGSTPPFYFPSLFSLFLNILPSKDRRLVIVLPPGDSSSSWTYHPTAVVCLPSWCLFFAVNLKRKSLSV</sequence>
<dbReference type="AlphaFoldDB" id="A0A4Y2AQ90"/>
<comment type="caution">
    <text evidence="1">The sequence shown here is derived from an EMBL/GenBank/DDBJ whole genome shotgun (WGS) entry which is preliminary data.</text>
</comment>
<organism evidence="1 2">
    <name type="scientific">Araneus ventricosus</name>
    <name type="common">Orbweaver spider</name>
    <name type="synonym">Epeira ventricosa</name>
    <dbReference type="NCBI Taxonomy" id="182803"/>
    <lineage>
        <taxon>Eukaryota</taxon>
        <taxon>Metazoa</taxon>
        <taxon>Ecdysozoa</taxon>
        <taxon>Arthropoda</taxon>
        <taxon>Chelicerata</taxon>
        <taxon>Arachnida</taxon>
        <taxon>Araneae</taxon>
        <taxon>Araneomorphae</taxon>
        <taxon>Entelegynae</taxon>
        <taxon>Araneoidea</taxon>
        <taxon>Araneidae</taxon>
        <taxon>Araneus</taxon>
    </lineage>
</organism>
<protein>
    <submittedName>
        <fullName evidence="1">Uncharacterized protein</fullName>
    </submittedName>
</protein>